<keyword evidence="1" id="KW-0812">Transmembrane</keyword>
<keyword evidence="3" id="KW-1185">Reference proteome</keyword>
<dbReference type="AlphaFoldDB" id="A0A8J3Z803"/>
<evidence type="ECO:0000313" key="3">
    <source>
        <dbReference type="Proteomes" id="UP000612585"/>
    </source>
</evidence>
<accession>A0A8J3Z803</accession>
<name>A0A8J3Z803_9ACTN</name>
<protein>
    <recommendedName>
        <fullName evidence="4">DUF3995 domain-containing protein</fullName>
    </recommendedName>
</protein>
<keyword evidence="1" id="KW-1133">Transmembrane helix</keyword>
<dbReference type="Proteomes" id="UP000612585">
    <property type="component" value="Unassembled WGS sequence"/>
</dbReference>
<feature type="transmembrane region" description="Helical" evidence="1">
    <location>
        <begin position="7"/>
        <end position="27"/>
    </location>
</feature>
<organism evidence="2 3">
    <name type="scientific">Virgisporangium aurantiacum</name>
    <dbReference type="NCBI Taxonomy" id="175570"/>
    <lineage>
        <taxon>Bacteria</taxon>
        <taxon>Bacillati</taxon>
        <taxon>Actinomycetota</taxon>
        <taxon>Actinomycetes</taxon>
        <taxon>Micromonosporales</taxon>
        <taxon>Micromonosporaceae</taxon>
        <taxon>Virgisporangium</taxon>
    </lineage>
</organism>
<feature type="transmembrane region" description="Helical" evidence="1">
    <location>
        <begin position="39"/>
        <end position="60"/>
    </location>
</feature>
<feature type="transmembrane region" description="Helical" evidence="1">
    <location>
        <begin position="124"/>
        <end position="149"/>
    </location>
</feature>
<evidence type="ECO:0008006" key="4">
    <source>
        <dbReference type="Google" id="ProtNLM"/>
    </source>
</evidence>
<feature type="transmembrane region" description="Helical" evidence="1">
    <location>
        <begin position="72"/>
        <end position="90"/>
    </location>
</feature>
<gene>
    <name evidence="2" type="ORF">Vau01_041190</name>
</gene>
<evidence type="ECO:0000313" key="2">
    <source>
        <dbReference type="EMBL" id="GIJ56603.1"/>
    </source>
</evidence>
<sequence>MKKWPAYASAAWLVAFVGWHTPFLFGWNPFHGEGMDTAAFHAYNATLIGMAAVGAVVVLATVRPWGRRVPRWLLLTPLVVGSVLLTLRGVPGFVEFLAQVTGIAPAGLLGLLDPDLEPPTGAELWAGYAINVYFFLGAVLLVPATYGFWRAPARGNAMVVPGDDQSL</sequence>
<reference evidence="2" key="1">
    <citation type="submission" date="2021-01" db="EMBL/GenBank/DDBJ databases">
        <title>Whole genome shotgun sequence of Virgisporangium aurantiacum NBRC 16421.</title>
        <authorList>
            <person name="Komaki H."/>
            <person name="Tamura T."/>
        </authorList>
    </citation>
    <scope>NUCLEOTIDE SEQUENCE</scope>
    <source>
        <strain evidence="2">NBRC 16421</strain>
    </source>
</reference>
<keyword evidence="1" id="KW-0472">Membrane</keyword>
<dbReference type="RefSeq" id="WP_203995298.1">
    <property type="nucleotide sequence ID" value="NZ_BOPG01000025.1"/>
</dbReference>
<evidence type="ECO:0000256" key="1">
    <source>
        <dbReference type="SAM" id="Phobius"/>
    </source>
</evidence>
<dbReference type="EMBL" id="BOPG01000025">
    <property type="protein sequence ID" value="GIJ56603.1"/>
    <property type="molecule type" value="Genomic_DNA"/>
</dbReference>
<comment type="caution">
    <text evidence="2">The sequence shown here is derived from an EMBL/GenBank/DDBJ whole genome shotgun (WGS) entry which is preliminary data.</text>
</comment>
<proteinExistence type="predicted"/>